<evidence type="ECO:0000256" key="4">
    <source>
        <dbReference type="ARBA" id="ARBA00022723"/>
    </source>
</evidence>
<accession>A0A1W9KZF0</accession>
<keyword evidence="4" id="KW-0479">Metal-binding</keyword>
<evidence type="ECO:0000259" key="8">
    <source>
        <dbReference type="Pfam" id="PF01850"/>
    </source>
</evidence>
<dbReference type="SUPFAM" id="SSF88723">
    <property type="entry name" value="PIN domain-like"/>
    <property type="match status" value="1"/>
</dbReference>
<dbReference type="InterPro" id="IPR029060">
    <property type="entry name" value="PIN-like_dom_sf"/>
</dbReference>
<dbReference type="Pfam" id="PF01850">
    <property type="entry name" value="PIN"/>
    <property type="match status" value="1"/>
</dbReference>
<dbReference type="GO" id="GO:0004518">
    <property type="term" value="F:nuclease activity"/>
    <property type="evidence" value="ECO:0007669"/>
    <property type="project" value="UniProtKB-KW"/>
</dbReference>
<reference evidence="9 10" key="1">
    <citation type="submission" date="2017-01" db="EMBL/GenBank/DDBJ databases">
        <title>Novel large sulfur bacteria in the metagenomes of groundwater-fed chemosynthetic microbial mats in the Lake Huron basin.</title>
        <authorList>
            <person name="Sharrar A.M."/>
            <person name="Flood B.E."/>
            <person name="Bailey J.V."/>
            <person name="Jones D.S."/>
            <person name="Biddanda B."/>
            <person name="Ruberg S.A."/>
            <person name="Marcus D.N."/>
            <person name="Dick G.J."/>
        </authorList>
    </citation>
    <scope>NUCLEOTIDE SEQUENCE [LARGE SCALE GENOMIC DNA]</scope>
    <source>
        <strain evidence="9">A7</strain>
    </source>
</reference>
<sequence>MTFVDSSVLIDVIEAKPDWKHWSAQQLTQRRTRGALCINAMVYAEISRSFATSDVQDQFLKEAGIRVLPIPNPASFLAAQAHRSYRSAGGARSATLPDFFIGAHASVAQLPLLTRDPVRVRTYFPQLQVIAP</sequence>
<gene>
    <name evidence="9" type="ORF">BWK72_02595</name>
</gene>
<evidence type="ECO:0000313" key="9">
    <source>
        <dbReference type="EMBL" id="OQW90122.1"/>
    </source>
</evidence>
<feature type="domain" description="PIN" evidence="8">
    <location>
        <begin position="3"/>
        <end position="117"/>
    </location>
</feature>
<keyword evidence="2" id="KW-1277">Toxin-antitoxin system</keyword>
<dbReference type="AlphaFoldDB" id="A0A1W9KZF0"/>
<keyword evidence="9" id="KW-0238">DNA-binding</keyword>
<dbReference type="PANTHER" id="PTHR33653">
    <property type="entry name" value="RIBONUCLEASE VAPC2"/>
    <property type="match status" value="1"/>
</dbReference>
<dbReference type="GO" id="GO:0003677">
    <property type="term" value="F:DNA binding"/>
    <property type="evidence" value="ECO:0007669"/>
    <property type="project" value="UniProtKB-KW"/>
</dbReference>
<evidence type="ECO:0000256" key="6">
    <source>
        <dbReference type="ARBA" id="ARBA00022842"/>
    </source>
</evidence>
<comment type="similarity">
    <text evidence="7">Belongs to the PINc/VapC protein family.</text>
</comment>
<evidence type="ECO:0000256" key="3">
    <source>
        <dbReference type="ARBA" id="ARBA00022722"/>
    </source>
</evidence>
<keyword evidence="3" id="KW-0540">Nuclease</keyword>
<name>A0A1W9KZF0_9BURK</name>
<evidence type="ECO:0000256" key="5">
    <source>
        <dbReference type="ARBA" id="ARBA00022801"/>
    </source>
</evidence>
<dbReference type="PANTHER" id="PTHR33653:SF1">
    <property type="entry name" value="RIBONUCLEASE VAPC2"/>
    <property type="match status" value="1"/>
</dbReference>
<evidence type="ECO:0000256" key="2">
    <source>
        <dbReference type="ARBA" id="ARBA00022649"/>
    </source>
</evidence>
<comment type="caution">
    <text evidence="9">The sequence shown here is derived from an EMBL/GenBank/DDBJ whole genome shotgun (WGS) entry which is preliminary data.</text>
</comment>
<keyword evidence="5" id="KW-0378">Hydrolase</keyword>
<evidence type="ECO:0000256" key="1">
    <source>
        <dbReference type="ARBA" id="ARBA00001946"/>
    </source>
</evidence>
<keyword evidence="6" id="KW-0460">Magnesium</keyword>
<comment type="cofactor">
    <cofactor evidence="1">
        <name>Mg(2+)</name>
        <dbReference type="ChEBI" id="CHEBI:18420"/>
    </cofactor>
</comment>
<protein>
    <submittedName>
        <fullName evidence="9">DNA-binding protein</fullName>
    </submittedName>
</protein>
<dbReference type="InterPro" id="IPR002716">
    <property type="entry name" value="PIN_dom"/>
</dbReference>
<dbReference type="Gene3D" id="3.40.50.1010">
    <property type="entry name" value="5'-nuclease"/>
    <property type="match status" value="1"/>
</dbReference>
<dbReference type="GO" id="GO:0046872">
    <property type="term" value="F:metal ion binding"/>
    <property type="evidence" value="ECO:0007669"/>
    <property type="project" value="UniProtKB-KW"/>
</dbReference>
<dbReference type="InterPro" id="IPR050556">
    <property type="entry name" value="Type_II_TA_system_RNase"/>
</dbReference>
<evidence type="ECO:0000256" key="7">
    <source>
        <dbReference type="ARBA" id="ARBA00038093"/>
    </source>
</evidence>
<dbReference type="EMBL" id="MTEI01000001">
    <property type="protein sequence ID" value="OQW90122.1"/>
    <property type="molecule type" value="Genomic_DNA"/>
</dbReference>
<organism evidence="9 10">
    <name type="scientific">Rhodoferax ferrireducens</name>
    <dbReference type="NCBI Taxonomy" id="192843"/>
    <lineage>
        <taxon>Bacteria</taxon>
        <taxon>Pseudomonadati</taxon>
        <taxon>Pseudomonadota</taxon>
        <taxon>Betaproteobacteria</taxon>
        <taxon>Burkholderiales</taxon>
        <taxon>Comamonadaceae</taxon>
        <taxon>Rhodoferax</taxon>
    </lineage>
</organism>
<dbReference type="Proteomes" id="UP000192505">
    <property type="component" value="Unassembled WGS sequence"/>
</dbReference>
<evidence type="ECO:0000313" key="10">
    <source>
        <dbReference type="Proteomes" id="UP000192505"/>
    </source>
</evidence>
<proteinExistence type="inferred from homology"/>
<dbReference type="GO" id="GO:0016787">
    <property type="term" value="F:hydrolase activity"/>
    <property type="evidence" value="ECO:0007669"/>
    <property type="project" value="UniProtKB-KW"/>
</dbReference>